<accession>A0ACB8TNT3</accession>
<gene>
    <name evidence="1" type="ORF">BDY19DRAFT_910426</name>
</gene>
<name>A0ACB8TNT3_9APHY</name>
<comment type="caution">
    <text evidence="1">The sequence shown here is derived from an EMBL/GenBank/DDBJ whole genome shotgun (WGS) entry which is preliminary data.</text>
</comment>
<sequence>MAGTGRPRGCPPTRGRGGGRGAKATPTRKRATRKVDSDEDVGSPSASSDGELDQDTAKDATPRPSQVTAKSNVDEKSLSGSTWSSIQEQSEVDDHSDVDVSEEEEDELADEGESVESEIEHLNFRPSTSPIRRRKGITVKTPPTPSPTKNAKKRYNFDIPAPVSPEVDLPTDEEEQISEPITPTRGRKSRVKKIVKSKEIIEDSDIEEISESEHKRSVARKSKQTDNKTSVLSKSIVTAAKKKIVVSGTKFPKAPIEDADNNIFLDNTSSLQRSPKKKAKMTHVSDSEIESSDDDKKNKPDDIHPEDTPVSKITNKLNSSVLNSAKKPKPKKTMNKASYEAHLSKLAASLGLEPVNSFFCDALRHTYADINLSQVQEISLCFGDLIHWYCLRPILAGLGIQKGSKQEKDLVALVTTPEISKFIYNPARCNIEDFRLFTPPKDTTGSRRAYLTRVSNIERLSFLVFGRVVSSSLLELQQMGQSGYSNRSVSLSPIPVEYTLLWSFFADLLKPERVNNFGGYVNFSTFGTRDYNERDAPGYRHQDAAPPPRPRAARAPVTVHRVGENHEDLLLQVLRKGIENGGLDSFSEVPVFNLTSFYGPTSSTAIPHDTETFISLCTQKPSAIHVSLLSTVIVELSCFCVDDGAITGAISATSHYRSDEVILVNLSTDHVAMYCKIGQR</sequence>
<organism evidence="1 2">
    <name type="scientific">Irpex rosettiformis</name>
    <dbReference type="NCBI Taxonomy" id="378272"/>
    <lineage>
        <taxon>Eukaryota</taxon>
        <taxon>Fungi</taxon>
        <taxon>Dikarya</taxon>
        <taxon>Basidiomycota</taxon>
        <taxon>Agaricomycotina</taxon>
        <taxon>Agaricomycetes</taxon>
        <taxon>Polyporales</taxon>
        <taxon>Irpicaceae</taxon>
        <taxon>Irpex</taxon>
    </lineage>
</organism>
<evidence type="ECO:0000313" key="2">
    <source>
        <dbReference type="Proteomes" id="UP001055072"/>
    </source>
</evidence>
<reference evidence="1" key="1">
    <citation type="journal article" date="2021" name="Environ. Microbiol.">
        <title>Gene family expansions and transcriptome signatures uncover fungal adaptations to wood decay.</title>
        <authorList>
            <person name="Hage H."/>
            <person name="Miyauchi S."/>
            <person name="Viragh M."/>
            <person name="Drula E."/>
            <person name="Min B."/>
            <person name="Chaduli D."/>
            <person name="Navarro D."/>
            <person name="Favel A."/>
            <person name="Norest M."/>
            <person name="Lesage-Meessen L."/>
            <person name="Balint B."/>
            <person name="Merenyi Z."/>
            <person name="de Eugenio L."/>
            <person name="Morin E."/>
            <person name="Martinez A.T."/>
            <person name="Baldrian P."/>
            <person name="Stursova M."/>
            <person name="Martinez M.J."/>
            <person name="Novotny C."/>
            <person name="Magnuson J.K."/>
            <person name="Spatafora J.W."/>
            <person name="Maurice S."/>
            <person name="Pangilinan J."/>
            <person name="Andreopoulos W."/>
            <person name="LaButti K."/>
            <person name="Hundley H."/>
            <person name="Na H."/>
            <person name="Kuo A."/>
            <person name="Barry K."/>
            <person name="Lipzen A."/>
            <person name="Henrissat B."/>
            <person name="Riley R."/>
            <person name="Ahrendt S."/>
            <person name="Nagy L.G."/>
            <person name="Grigoriev I.V."/>
            <person name="Martin F."/>
            <person name="Rosso M.N."/>
        </authorList>
    </citation>
    <scope>NUCLEOTIDE SEQUENCE</scope>
    <source>
        <strain evidence="1">CBS 384.51</strain>
    </source>
</reference>
<dbReference type="Proteomes" id="UP001055072">
    <property type="component" value="Unassembled WGS sequence"/>
</dbReference>
<dbReference type="EMBL" id="MU274957">
    <property type="protein sequence ID" value="KAI0083654.1"/>
    <property type="molecule type" value="Genomic_DNA"/>
</dbReference>
<protein>
    <submittedName>
        <fullName evidence="1">Uncharacterized protein</fullName>
    </submittedName>
</protein>
<keyword evidence="2" id="KW-1185">Reference proteome</keyword>
<proteinExistence type="predicted"/>
<evidence type="ECO:0000313" key="1">
    <source>
        <dbReference type="EMBL" id="KAI0083654.1"/>
    </source>
</evidence>